<proteinExistence type="predicted"/>
<keyword evidence="3" id="KW-1185">Reference proteome</keyword>
<evidence type="ECO:0000313" key="3">
    <source>
        <dbReference type="Proteomes" id="UP001162972"/>
    </source>
</evidence>
<reference evidence="2 3" key="1">
    <citation type="journal article" date="2023" name="Int. J. Mol. Sci.">
        <title>De Novo Assembly and Annotation of 11 Diverse Shrub Willow (Salix) Genomes Reveals Novel Gene Organization in Sex-Linked Regions.</title>
        <authorList>
            <person name="Hyden B."/>
            <person name="Feng K."/>
            <person name="Yates T.B."/>
            <person name="Jawdy S."/>
            <person name="Cereghino C."/>
            <person name="Smart L.B."/>
            <person name="Muchero W."/>
        </authorList>
    </citation>
    <scope>NUCLEOTIDE SEQUENCE [LARGE SCALE GENOMIC DNA]</scope>
    <source>
        <tissue evidence="2">Shoot tip</tissue>
    </source>
</reference>
<dbReference type="EMBL" id="JAPFFJ010000009">
    <property type="protein sequence ID" value="KAJ6419687.1"/>
    <property type="molecule type" value="Genomic_DNA"/>
</dbReference>
<organism evidence="2 3">
    <name type="scientific">Salix udensis</name>
    <dbReference type="NCBI Taxonomy" id="889485"/>
    <lineage>
        <taxon>Eukaryota</taxon>
        <taxon>Viridiplantae</taxon>
        <taxon>Streptophyta</taxon>
        <taxon>Embryophyta</taxon>
        <taxon>Tracheophyta</taxon>
        <taxon>Spermatophyta</taxon>
        <taxon>Magnoliopsida</taxon>
        <taxon>eudicotyledons</taxon>
        <taxon>Gunneridae</taxon>
        <taxon>Pentapetalae</taxon>
        <taxon>rosids</taxon>
        <taxon>fabids</taxon>
        <taxon>Malpighiales</taxon>
        <taxon>Salicaceae</taxon>
        <taxon>Saliceae</taxon>
        <taxon>Salix</taxon>
    </lineage>
</organism>
<feature type="region of interest" description="Disordered" evidence="1">
    <location>
        <begin position="31"/>
        <end position="59"/>
    </location>
</feature>
<protein>
    <submittedName>
        <fullName evidence="2">Uncharacterized protein</fullName>
    </submittedName>
</protein>
<sequence>MDSAAPGSVQPADPMSCEIDAAVGGWEQVKKRHRNNRHPPKKPPVAASAASARPAAALTRPVAAPARPVAISARPAANGPVVLAEQSKSGAVLNSLNFDVNEGLAVCVAGTSNGNLVGLKSDSVMGVAKATMVDSPAVNVSAVPPPSLLLFNRSLMLLLP</sequence>
<feature type="compositionally biased region" description="Basic residues" evidence="1">
    <location>
        <begin position="31"/>
        <end position="41"/>
    </location>
</feature>
<gene>
    <name evidence="2" type="ORF">OIU84_029749</name>
</gene>
<feature type="compositionally biased region" description="Low complexity" evidence="1">
    <location>
        <begin position="44"/>
        <end position="59"/>
    </location>
</feature>
<dbReference type="Proteomes" id="UP001162972">
    <property type="component" value="Chromosome 7"/>
</dbReference>
<comment type="caution">
    <text evidence="2">The sequence shown here is derived from an EMBL/GenBank/DDBJ whole genome shotgun (WGS) entry which is preliminary data.</text>
</comment>
<evidence type="ECO:0000256" key="1">
    <source>
        <dbReference type="SAM" id="MobiDB-lite"/>
    </source>
</evidence>
<dbReference type="AlphaFoldDB" id="A0AAD6KAA2"/>
<name>A0AAD6KAA2_9ROSI</name>
<evidence type="ECO:0000313" key="2">
    <source>
        <dbReference type="EMBL" id="KAJ6419687.1"/>
    </source>
</evidence>
<accession>A0AAD6KAA2</accession>